<dbReference type="AlphaFoldDB" id="A0A914DL94"/>
<protein>
    <submittedName>
        <fullName evidence="2">Uncharacterized protein</fullName>
    </submittedName>
</protein>
<evidence type="ECO:0000313" key="2">
    <source>
        <dbReference type="WBParaSite" id="ACRNAN_scaffold286.g21531.t1"/>
    </source>
</evidence>
<accession>A0A914DL94</accession>
<reference evidence="2" key="1">
    <citation type="submission" date="2022-11" db="UniProtKB">
        <authorList>
            <consortium name="WormBaseParasite"/>
        </authorList>
    </citation>
    <scope>IDENTIFICATION</scope>
</reference>
<dbReference type="Proteomes" id="UP000887540">
    <property type="component" value="Unplaced"/>
</dbReference>
<organism evidence="1 2">
    <name type="scientific">Acrobeloides nanus</name>
    <dbReference type="NCBI Taxonomy" id="290746"/>
    <lineage>
        <taxon>Eukaryota</taxon>
        <taxon>Metazoa</taxon>
        <taxon>Ecdysozoa</taxon>
        <taxon>Nematoda</taxon>
        <taxon>Chromadorea</taxon>
        <taxon>Rhabditida</taxon>
        <taxon>Tylenchina</taxon>
        <taxon>Cephalobomorpha</taxon>
        <taxon>Cephaloboidea</taxon>
        <taxon>Cephalobidae</taxon>
        <taxon>Acrobeloides</taxon>
    </lineage>
</organism>
<name>A0A914DL94_9BILA</name>
<keyword evidence="1" id="KW-1185">Reference proteome</keyword>
<evidence type="ECO:0000313" key="1">
    <source>
        <dbReference type="Proteomes" id="UP000887540"/>
    </source>
</evidence>
<dbReference type="WBParaSite" id="ACRNAN_scaffold286.g21531.t1">
    <property type="protein sequence ID" value="ACRNAN_scaffold286.g21531.t1"/>
    <property type="gene ID" value="ACRNAN_scaffold286.g21531"/>
</dbReference>
<sequence length="203" mass="23334">MVVVSKTYNPTVYDSLVDVHVVNNSVTKEDRRGLGIIIRKYGYEDQIGVQFAHKHHNIQMNEAMLEKAENNRLIQTPISIAELIAMEAQPIALKYHNDMWYPVTFSCEKFTTCDPWLDEAFLKEIGGYLAANNLSDYLMLYKRMDVKGLKDGKVYMEQNCKDTCASIWVLQDGFDSHAIPANFFFNTETDDEHAFVGCSSRWE</sequence>
<proteinExistence type="predicted"/>